<dbReference type="NCBIfam" id="TIGR01444">
    <property type="entry name" value="fkbM_fam"/>
    <property type="match status" value="1"/>
</dbReference>
<dbReference type="AlphaFoldDB" id="A0A841E7G0"/>
<name>A0A841E7G0_9ACTN</name>
<keyword evidence="3" id="KW-0489">Methyltransferase</keyword>
<accession>A0A841E7G0</accession>
<dbReference type="SUPFAM" id="SSF53335">
    <property type="entry name" value="S-adenosyl-L-methionine-dependent methyltransferases"/>
    <property type="match status" value="1"/>
</dbReference>
<sequence>MRRHPTVRRAARGLRARLPHRLRGATRPARPTPPPPPPAKTQPPTNTRDFELALPRRDGAPGTGPATLTFSTPRRLWVPRKLETNGLAGFEPETLACFLAALEHAHPGAVLDVGANVGLYGLLAAAHSRRSVYAFEPTPHVAAAARSLAAANGLPVEVQELAMADRSGSAELALSTASDASNSLAAGFRNGSGRIQVQVDTLSHWCERTGTTPAVVKIDTETTEPDVIAGGVDVLRRSRPWIFCEVLPGHDTEERLTELLGPLHYTWHQLNGEFPAPARTSISGGGAAPHQRMWLFAPHPPAGAQWESARGWHRALQDCTPTRAYRSIAEDSPR</sequence>
<dbReference type="GO" id="GO:0032259">
    <property type="term" value="P:methylation"/>
    <property type="evidence" value="ECO:0007669"/>
    <property type="project" value="UniProtKB-KW"/>
</dbReference>
<dbReference type="Proteomes" id="UP000578077">
    <property type="component" value="Unassembled WGS sequence"/>
</dbReference>
<proteinExistence type="predicted"/>
<dbReference type="Pfam" id="PF05050">
    <property type="entry name" value="Methyltransf_21"/>
    <property type="match status" value="1"/>
</dbReference>
<protein>
    <submittedName>
        <fullName evidence="3">FkbM family methyltransferase</fullName>
    </submittedName>
</protein>
<dbReference type="PANTHER" id="PTHR34203:SF15">
    <property type="entry name" value="SLL1173 PROTEIN"/>
    <property type="match status" value="1"/>
</dbReference>
<comment type="caution">
    <text evidence="3">The sequence shown here is derived from an EMBL/GenBank/DDBJ whole genome shotgun (WGS) entry which is preliminary data.</text>
</comment>
<gene>
    <name evidence="3" type="ORF">HNR25_003628</name>
</gene>
<dbReference type="InterPro" id="IPR052514">
    <property type="entry name" value="SAM-dependent_MTase"/>
</dbReference>
<evidence type="ECO:0000313" key="4">
    <source>
        <dbReference type="Proteomes" id="UP000578077"/>
    </source>
</evidence>
<dbReference type="Gene3D" id="3.40.50.150">
    <property type="entry name" value="Vaccinia Virus protein VP39"/>
    <property type="match status" value="1"/>
</dbReference>
<organism evidence="3 4">
    <name type="scientific">Streptomonospora salina</name>
    <dbReference type="NCBI Taxonomy" id="104205"/>
    <lineage>
        <taxon>Bacteria</taxon>
        <taxon>Bacillati</taxon>
        <taxon>Actinomycetota</taxon>
        <taxon>Actinomycetes</taxon>
        <taxon>Streptosporangiales</taxon>
        <taxon>Nocardiopsidaceae</taxon>
        <taxon>Streptomonospora</taxon>
    </lineage>
</organism>
<dbReference type="InterPro" id="IPR029063">
    <property type="entry name" value="SAM-dependent_MTases_sf"/>
</dbReference>
<feature type="domain" description="Methyltransferase FkbM" evidence="2">
    <location>
        <begin position="112"/>
        <end position="254"/>
    </location>
</feature>
<feature type="region of interest" description="Disordered" evidence="1">
    <location>
        <begin position="1"/>
        <end position="49"/>
    </location>
</feature>
<feature type="compositionally biased region" description="Pro residues" evidence="1">
    <location>
        <begin position="30"/>
        <end position="41"/>
    </location>
</feature>
<dbReference type="EMBL" id="JACHLY010000001">
    <property type="protein sequence ID" value="MBB5999877.1"/>
    <property type="molecule type" value="Genomic_DNA"/>
</dbReference>
<reference evidence="3 4" key="1">
    <citation type="submission" date="2020-08" db="EMBL/GenBank/DDBJ databases">
        <title>Sequencing the genomes of 1000 actinobacteria strains.</title>
        <authorList>
            <person name="Klenk H.-P."/>
        </authorList>
    </citation>
    <scope>NUCLEOTIDE SEQUENCE [LARGE SCALE GENOMIC DNA]</scope>
    <source>
        <strain evidence="3 4">DSM 44593</strain>
    </source>
</reference>
<feature type="compositionally biased region" description="Basic residues" evidence="1">
    <location>
        <begin position="1"/>
        <end position="24"/>
    </location>
</feature>
<evidence type="ECO:0000259" key="2">
    <source>
        <dbReference type="Pfam" id="PF05050"/>
    </source>
</evidence>
<dbReference type="RefSeq" id="WP_312862610.1">
    <property type="nucleotide sequence ID" value="NZ_BAABKT010000001.1"/>
</dbReference>
<keyword evidence="3" id="KW-0808">Transferase</keyword>
<keyword evidence="4" id="KW-1185">Reference proteome</keyword>
<dbReference type="GO" id="GO:0008168">
    <property type="term" value="F:methyltransferase activity"/>
    <property type="evidence" value="ECO:0007669"/>
    <property type="project" value="UniProtKB-KW"/>
</dbReference>
<dbReference type="PANTHER" id="PTHR34203">
    <property type="entry name" value="METHYLTRANSFERASE, FKBM FAMILY PROTEIN"/>
    <property type="match status" value="1"/>
</dbReference>
<dbReference type="InterPro" id="IPR006342">
    <property type="entry name" value="FkbM_mtfrase"/>
</dbReference>
<evidence type="ECO:0000313" key="3">
    <source>
        <dbReference type="EMBL" id="MBB5999877.1"/>
    </source>
</evidence>
<evidence type="ECO:0000256" key="1">
    <source>
        <dbReference type="SAM" id="MobiDB-lite"/>
    </source>
</evidence>